<keyword evidence="6" id="KW-0804">Transcription</keyword>
<evidence type="ECO:0000256" key="9">
    <source>
        <dbReference type="SAM" id="MobiDB-lite"/>
    </source>
</evidence>
<dbReference type="GO" id="GO:0045944">
    <property type="term" value="P:positive regulation of transcription by RNA polymerase II"/>
    <property type="evidence" value="ECO:0007669"/>
    <property type="project" value="TreeGrafter"/>
</dbReference>
<evidence type="ECO:0000256" key="2">
    <source>
        <dbReference type="ARBA" id="ARBA00022723"/>
    </source>
</evidence>
<feature type="compositionally biased region" description="Polar residues" evidence="9">
    <location>
        <begin position="108"/>
        <end position="118"/>
    </location>
</feature>
<dbReference type="AlphaFoldDB" id="E4WQU9"/>
<evidence type="ECO:0000256" key="5">
    <source>
        <dbReference type="ARBA" id="ARBA00023015"/>
    </source>
</evidence>
<keyword evidence="5" id="KW-0805">Transcription regulation</keyword>
<proteinExistence type="predicted"/>
<feature type="region of interest" description="Disordered" evidence="9">
    <location>
        <begin position="283"/>
        <end position="321"/>
    </location>
</feature>
<dbReference type="InParanoid" id="E4WQU9"/>
<feature type="region of interest" description="Disordered" evidence="9">
    <location>
        <begin position="99"/>
        <end position="142"/>
    </location>
</feature>
<dbReference type="GO" id="GO:0035517">
    <property type="term" value="C:PR-DUB complex"/>
    <property type="evidence" value="ECO:0007669"/>
    <property type="project" value="TreeGrafter"/>
</dbReference>
<evidence type="ECO:0000256" key="3">
    <source>
        <dbReference type="ARBA" id="ARBA00022771"/>
    </source>
</evidence>
<evidence type="ECO:0000256" key="1">
    <source>
        <dbReference type="ARBA" id="ARBA00004123"/>
    </source>
</evidence>
<dbReference type="Pfam" id="PF13919">
    <property type="entry name" value="ASXH"/>
    <property type="match status" value="1"/>
</dbReference>
<keyword evidence="8" id="KW-0175">Coiled coil</keyword>
<dbReference type="Proteomes" id="UP000001307">
    <property type="component" value="Unassembled WGS sequence"/>
</dbReference>
<name>E4WQU9_OIKDI</name>
<protein>
    <recommendedName>
        <fullName evidence="10">DEUBAD domain-containing protein</fullName>
    </recommendedName>
</protein>
<evidence type="ECO:0000259" key="10">
    <source>
        <dbReference type="PROSITE" id="PS51916"/>
    </source>
</evidence>
<dbReference type="GO" id="GO:0009887">
    <property type="term" value="P:animal organ morphogenesis"/>
    <property type="evidence" value="ECO:0007669"/>
    <property type="project" value="TreeGrafter"/>
</dbReference>
<feature type="coiled-coil region" evidence="8">
    <location>
        <begin position="36"/>
        <end position="78"/>
    </location>
</feature>
<dbReference type="PANTHER" id="PTHR13578">
    <property type="entry name" value="ADDITIONAL SEX COMBS LIKE PROTEIN ASXL"/>
    <property type="match status" value="1"/>
</dbReference>
<keyword evidence="7" id="KW-0539">Nucleus</keyword>
<evidence type="ECO:0000256" key="6">
    <source>
        <dbReference type="ARBA" id="ARBA00023163"/>
    </source>
</evidence>
<keyword evidence="12" id="KW-1185">Reference proteome</keyword>
<evidence type="ECO:0000256" key="8">
    <source>
        <dbReference type="SAM" id="Coils"/>
    </source>
</evidence>
<dbReference type="PROSITE" id="PS51916">
    <property type="entry name" value="DEUBAD"/>
    <property type="match status" value="1"/>
</dbReference>
<dbReference type="InterPro" id="IPR028020">
    <property type="entry name" value="ASX_DEUBAD_dom"/>
</dbReference>
<gene>
    <name evidence="11" type="ORF">GSOID_T00000167001</name>
</gene>
<dbReference type="InterPro" id="IPR024811">
    <property type="entry name" value="ASX/ASX-like"/>
</dbReference>
<reference evidence="11" key="1">
    <citation type="journal article" date="2010" name="Science">
        <title>Plasticity of animal genome architecture unmasked by rapid evolution of a pelagic tunicate.</title>
        <authorList>
            <person name="Denoeud F."/>
            <person name="Henriet S."/>
            <person name="Mungpakdee S."/>
            <person name="Aury J.M."/>
            <person name="Da Silva C."/>
            <person name="Brinkmann H."/>
            <person name="Mikhaleva J."/>
            <person name="Olsen L.C."/>
            <person name="Jubin C."/>
            <person name="Canestro C."/>
            <person name="Bouquet J.M."/>
            <person name="Danks G."/>
            <person name="Poulain J."/>
            <person name="Campsteijn C."/>
            <person name="Adamski M."/>
            <person name="Cross I."/>
            <person name="Yadetie F."/>
            <person name="Muffato M."/>
            <person name="Louis A."/>
            <person name="Butcher S."/>
            <person name="Tsagkogeorga G."/>
            <person name="Konrad A."/>
            <person name="Singh S."/>
            <person name="Jensen M.F."/>
            <person name="Cong E.H."/>
            <person name="Eikeseth-Otteraa H."/>
            <person name="Noel B."/>
            <person name="Anthouard V."/>
            <person name="Porcel B.M."/>
            <person name="Kachouri-Lafond R."/>
            <person name="Nishino A."/>
            <person name="Ugolini M."/>
            <person name="Chourrout P."/>
            <person name="Nishida H."/>
            <person name="Aasland R."/>
            <person name="Huzurbazar S."/>
            <person name="Westhof E."/>
            <person name="Delsuc F."/>
            <person name="Lehrach H."/>
            <person name="Reinhardt R."/>
            <person name="Weissenbach J."/>
            <person name="Roy S.W."/>
            <person name="Artiguenave F."/>
            <person name="Postlethwait J.H."/>
            <person name="Manak J.R."/>
            <person name="Thompson E.M."/>
            <person name="Jaillon O."/>
            <person name="Du Pasquier L."/>
            <person name="Boudinot P."/>
            <person name="Liberles D.A."/>
            <person name="Volff J.N."/>
            <person name="Philippe H."/>
            <person name="Lenhard B."/>
            <person name="Roest Crollius H."/>
            <person name="Wincker P."/>
            <person name="Chourrout D."/>
        </authorList>
    </citation>
    <scope>NUCLEOTIDE SEQUENCE [LARGE SCALE GENOMIC DNA]</scope>
</reference>
<keyword evidence="4" id="KW-0862">Zinc</keyword>
<sequence length="340" mass="38656">MSASRTRKRREPGWVEAAAKVIEGLATTNGNNLAISQALEIEIADLLKLIQSAKLKTIKGSIDERDALRRSLEQAQDQFYSENHKFGLLKFRPKVETKSKAGTKRKVQTVSGKTSSYEASHRGRPKRKKDNFSETRQRKISTEDLVAPETPLAGVNLRELINEEAFHGLGQHQKWELLKLLPSCDVEIDDNGMPSTSRDAFTNEFFSRSVQLFPERIADGEFTSAMKARLSIESGRRRIDPWKEKFFEEKWGDLMKKDDPRKDAQAEKLRLVENAIAKLSTRCSPKKYTSDRVETLSPKPEPKQEPKPFHLPLQPFSPVSPTEKNVIKSWEAIQGTVQIK</sequence>
<keyword evidence="3" id="KW-0863">Zinc-finger</keyword>
<organism evidence="11">
    <name type="scientific">Oikopleura dioica</name>
    <name type="common">Tunicate</name>
    <dbReference type="NCBI Taxonomy" id="34765"/>
    <lineage>
        <taxon>Eukaryota</taxon>
        <taxon>Metazoa</taxon>
        <taxon>Chordata</taxon>
        <taxon>Tunicata</taxon>
        <taxon>Appendicularia</taxon>
        <taxon>Copelata</taxon>
        <taxon>Oikopleuridae</taxon>
        <taxon>Oikopleura</taxon>
    </lineage>
</organism>
<keyword evidence="2" id="KW-0479">Metal-binding</keyword>
<evidence type="ECO:0000313" key="12">
    <source>
        <dbReference type="Proteomes" id="UP000001307"/>
    </source>
</evidence>
<comment type="subcellular location">
    <subcellularLocation>
        <location evidence="1">Nucleus</location>
    </subcellularLocation>
</comment>
<dbReference type="GO" id="GO:0003682">
    <property type="term" value="F:chromatin binding"/>
    <property type="evidence" value="ECO:0007669"/>
    <property type="project" value="TreeGrafter"/>
</dbReference>
<dbReference type="PANTHER" id="PTHR13578:SF20">
    <property type="entry name" value="POLYCOMB PROTEIN ASX"/>
    <property type="match status" value="1"/>
</dbReference>
<feature type="compositionally biased region" description="Basic and acidic residues" evidence="9">
    <location>
        <begin position="288"/>
        <end position="308"/>
    </location>
</feature>
<evidence type="ECO:0000256" key="7">
    <source>
        <dbReference type="ARBA" id="ARBA00023242"/>
    </source>
</evidence>
<dbReference type="GO" id="GO:0008270">
    <property type="term" value="F:zinc ion binding"/>
    <property type="evidence" value="ECO:0007669"/>
    <property type="project" value="UniProtKB-KW"/>
</dbReference>
<feature type="compositionally biased region" description="Basic and acidic residues" evidence="9">
    <location>
        <begin position="130"/>
        <end position="142"/>
    </location>
</feature>
<dbReference type="InterPro" id="IPR044867">
    <property type="entry name" value="DEUBAD_dom"/>
</dbReference>
<dbReference type="OrthoDB" id="9348951at2759"/>
<accession>E4WQU9</accession>
<dbReference type="EMBL" id="FN653015">
    <property type="protein sequence ID" value="CBY20182.1"/>
    <property type="molecule type" value="Genomic_DNA"/>
</dbReference>
<evidence type="ECO:0000256" key="4">
    <source>
        <dbReference type="ARBA" id="ARBA00022833"/>
    </source>
</evidence>
<evidence type="ECO:0000313" key="11">
    <source>
        <dbReference type="EMBL" id="CBY20182.1"/>
    </source>
</evidence>
<feature type="domain" description="DEUBAD" evidence="10">
    <location>
        <begin position="148"/>
        <end position="256"/>
    </location>
</feature>